<keyword evidence="3" id="KW-0812">Transmembrane</keyword>
<dbReference type="Pfam" id="PF25973">
    <property type="entry name" value="BSH_CzcB"/>
    <property type="match status" value="1"/>
</dbReference>
<feature type="domain" description="CusB-like beta-barrel" evidence="4">
    <location>
        <begin position="238"/>
        <end position="309"/>
    </location>
</feature>
<comment type="caution">
    <text evidence="7">The sequence shown here is derived from an EMBL/GenBank/DDBJ whole genome shotgun (WGS) entry which is preliminary data.</text>
</comment>
<proteinExistence type="inferred from homology"/>
<dbReference type="GO" id="GO:1990281">
    <property type="term" value="C:efflux pump complex"/>
    <property type="evidence" value="ECO:0007669"/>
    <property type="project" value="TreeGrafter"/>
</dbReference>
<dbReference type="InterPro" id="IPR058647">
    <property type="entry name" value="BSH_CzcB-like"/>
</dbReference>
<dbReference type="InterPro" id="IPR058637">
    <property type="entry name" value="YknX-like_C"/>
</dbReference>
<evidence type="ECO:0000259" key="5">
    <source>
        <dbReference type="Pfam" id="PF25973"/>
    </source>
</evidence>
<feature type="domain" description="YknX-like C-terminal permuted SH3-like" evidence="6">
    <location>
        <begin position="329"/>
        <end position="393"/>
    </location>
</feature>
<gene>
    <name evidence="7" type="ORF">HY076_09530</name>
</gene>
<comment type="similarity">
    <text evidence="1">Belongs to the membrane fusion protein (MFP) (TC 8.A.1) family.</text>
</comment>
<feature type="coiled-coil region" evidence="2">
    <location>
        <begin position="123"/>
        <end position="181"/>
    </location>
</feature>
<protein>
    <submittedName>
        <fullName evidence="7">Efflux RND transporter periplasmic adaptor subunit</fullName>
    </submittedName>
</protein>
<dbReference type="GO" id="GO:0015562">
    <property type="term" value="F:efflux transmembrane transporter activity"/>
    <property type="evidence" value="ECO:0007669"/>
    <property type="project" value="TreeGrafter"/>
</dbReference>
<dbReference type="FunFam" id="2.40.30.170:FF:000010">
    <property type="entry name" value="Efflux RND transporter periplasmic adaptor subunit"/>
    <property type="match status" value="1"/>
</dbReference>
<sequence>MNASPPDLTRLRIDRSEPARSGGRSWRVVVPVLVVVLGLGGIAIAFLGPRPPEVTVAIAEATGGGTVSGSGITANGYVVARTKASVSAKVPGRMAYLGVSEGSTVRIGEIIARLENADYQAALLAARAAVAQTEVQLAQARRDLARTRALKDANLVADAEVENAQAKVDGLAAGLEVARAQARYAEANVENTNVRAPFDGTVLRKDAEVGEIVAPSSAGGGLTRTAIVTMADLRTLEVEVDVNEAYIAQVRNGESARITLDAYPDTSFAGRVRQVVPTADRQKATVQVKVAILDRDPRILPEMGAKVEFLRPEHASGPIATAPVRVLAPANAVITSGAGATVWIVSGERAESRAVEVGPAHGDRVEIRKGLSGGERVIVGAPASLKSGERVRVKGA</sequence>
<dbReference type="Pfam" id="PF25989">
    <property type="entry name" value="YknX_C"/>
    <property type="match status" value="1"/>
</dbReference>
<evidence type="ECO:0000313" key="7">
    <source>
        <dbReference type="EMBL" id="MBI3540500.1"/>
    </source>
</evidence>
<evidence type="ECO:0000259" key="6">
    <source>
        <dbReference type="Pfam" id="PF25989"/>
    </source>
</evidence>
<feature type="domain" description="CzcB-like barrel-sandwich hybrid" evidence="5">
    <location>
        <begin position="84"/>
        <end position="215"/>
    </location>
</feature>
<evidence type="ECO:0000256" key="3">
    <source>
        <dbReference type="SAM" id="Phobius"/>
    </source>
</evidence>
<dbReference type="Gene3D" id="1.10.287.470">
    <property type="entry name" value="Helix hairpin bin"/>
    <property type="match status" value="1"/>
</dbReference>
<dbReference type="EMBL" id="JACQAY010000319">
    <property type="protein sequence ID" value="MBI3540500.1"/>
    <property type="molecule type" value="Genomic_DNA"/>
</dbReference>
<dbReference type="InterPro" id="IPR058792">
    <property type="entry name" value="Beta-barrel_RND_2"/>
</dbReference>
<dbReference type="AlphaFoldDB" id="A0A9D6QKP9"/>
<name>A0A9D6QKP9_UNCEI</name>
<dbReference type="InterPro" id="IPR006143">
    <property type="entry name" value="RND_pump_MFP"/>
</dbReference>
<dbReference type="Gene3D" id="2.40.50.100">
    <property type="match status" value="1"/>
</dbReference>
<keyword evidence="3" id="KW-1133">Transmembrane helix</keyword>
<evidence type="ECO:0000259" key="4">
    <source>
        <dbReference type="Pfam" id="PF25954"/>
    </source>
</evidence>
<dbReference type="Pfam" id="PF25954">
    <property type="entry name" value="Beta-barrel_RND_2"/>
    <property type="match status" value="1"/>
</dbReference>
<dbReference type="Gene3D" id="2.40.420.20">
    <property type="match status" value="1"/>
</dbReference>
<evidence type="ECO:0000313" key="8">
    <source>
        <dbReference type="Proteomes" id="UP000807850"/>
    </source>
</evidence>
<feature type="transmembrane region" description="Helical" evidence="3">
    <location>
        <begin position="28"/>
        <end position="48"/>
    </location>
</feature>
<evidence type="ECO:0000256" key="1">
    <source>
        <dbReference type="ARBA" id="ARBA00009477"/>
    </source>
</evidence>
<dbReference type="SUPFAM" id="SSF111369">
    <property type="entry name" value="HlyD-like secretion proteins"/>
    <property type="match status" value="1"/>
</dbReference>
<dbReference type="Proteomes" id="UP000807850">
    <property type="component" value="Unassembled WGS sequence"/>
</dbReference>
<dbReference type="Gene3D" id="2.40.30.170">
    <property type="match status" value="1"/>
</dbReference>
<dbReference type="PANTHER" id="PTHR30469:SF38">
    <property type="entry name" value="HLYD FAMILY SECRETION PROTEIN"/>
    <property type="match status" value="1"/>
</dbReference>
<evidence type="ECO:0000256" key="2">
    <source>
        <dbReference type="SAM" id="Coils"/>
    </source>
</evidence>
<reference evidence="7" key="1">
    <citation type="submission" date="2020-07" db="EMBL/GenBank/DDBJ databases">
        <title>Huge and variable diversity of episymbiotic CPR bacteria and DPANN archaea in groundwater ecosystems.</title>
        <authorList>
            <person name="He C.Y."/>
            <person name="Keren R."/>
            <person name="Whittaker M."/>
            <person name="Farag I.F."/>
            <person name="Doudna J."/>
            <person name="Cate J.H.D."/>
            <person name="Banfield J.F."/>
        </authorList>
    </citation>
    <scope>NUCLEOTIDE SEQUENCE</scope>
    <source>
        <strain evidence="7">NC_groundwater_928_Pr1_S-0.2um_72_17</strain>
    </source>
</reference>
<dbReference type="NCBIfam" id="TIGR01730">
    <property type="entry name" value="RND_mfp"/>
    <property type="match status" value="1"/>
</dbReference>
<keyword evidence="3" id="KW-0472">Membrane</keyword>
<dbReference type="PANTHER" id="PTHR30469">
    <property type="entry name" value="MULTIDRUG RESISTANCE PROTEIN MDTA"/>
    <property type="match status" value="1"/>
</dbReference>
<keyword evidence="2" id="KW-0175">Coiled coil</keyword>
<accession>A0A9D6QKP9</accession>
<organism evidence="7 8">
    <name type="scientific">Eiseniibacteriota bacterium</name>
    <dbReference type="NCBI Taxonomy" id="2212470"/>
    <lineage>
        <taxon>Bacteria</taxon>
        <taxon>Candidatus Eiseniibacteriota</taxon>
    </lineage>
</organism>